<dbReference type="Proteomes" id="UP001597189">
    <property type="component" value="Unassembled WGS sequence"/>
</dbReference>
<keyword evidence="3" id="KW-1185">Reference proteome</keyword>
<evidence type="ECO:0000313" key="3">
    <source>
        <dbReference type="Proteomes" id="UP001597189"/>
    </source>
</evidence>
<feature type="transmembrane region" description="Helical" evidence="1">
    <location>
        <begin position="32"/>
        <end position="53"/>
    </location>
</feature>
<protein>
    <recommendedName>
        <fullName evidence="4">Transposase</fullName>
    </recommendedName>
</protein>
<reference evidence="3" key="1">
    <citation type="journal article" date="2019" name="Int. J. Syst. Evol. Microbiol.">
        <title>The Global Catalogue of Microorganisms (GCM) 10K type strain sequencing project: providing services to taxonomists for standard genome sequencing and annotation.</title>
        <authorList>
            <consortium name="The Broad Institute Genomics Platform"/>
            <consortium name="The Broad Institute Genome Sequencing Center for Infectious Disease"/>
            <person name="Wu L."/>
            <person name="Ma J."/>
        </authorList>
    </citation>
    <scope>NUCLEOTIDE SEQUENCE [LARGE SCALE GENOMIC DNA]</scope>
    <source>
        <strain evidence="3">CCM 8979</strain>
    </source>
</reference>
<proteinExistence type="predicted"/>
<dbReference type="RefSeq" id="WP_203646621.1">
    <property type="nucleotide sequence ID" value="NZ_BOLN01000010.1"/>
</dbReference>
<evidence type="ECO:0000256" key="1">
    <source>
        <dbReference type="SAM" id="Phobius"/>
    </source>
</evidence>
<comment type="caution">
    <text evidence="2">The sequence shown here is derived from an EMBL/GenBank/DDBJ whole genome shotgun (WGS) entry which is preliminary data.</text>
</comment>
<sequence length="120" mass="13689">MLKHKFTMDTMDPAEFKEHRERFSTLVSENPWLIPTVISLEIIPVTTMLHGFWKNRQLKKQLQIEREKTKQLQLGGGCQHGHCHGGKGGHCHHHPSGKPQMLADDAPEHAPMGHCHHHMG</sequence>
<name>A0ABW4D739_9LACO</name>
<keyword evidence="1" id="KW-1133">Transmembrane helix</keyword>
<keyword evidence="1" id="KW-0472">Membrane</keyword>
<keyword evidence="1" id="KW-0812">Transmembrane</keyword>
<organism evidence="2 3">
    <name type="scientific">Levilactobacillus lanxiensis</name>
    <dbReference type="NCBI Taxonomy" id="2799568"/>
    <lineage>
        <taxon>Bacteria</taxon>
        <taxon>Bacillati</taxon>
        <taxon>Bacillota</taxon>
        <taxon>Bacilli</taxon>
        <taxon>Lactobacillales</taxon>
        <taxon>Lactobacillaceae</taxon>
        <taxon>Levilactobacillus</taxon>
    </lineage>
</organism>
<evidence type="ECO:0000313" key="2">
    <source>
        <dbReference type="EMBL" id="MFD1456423.1"/>
    </source>
</evidence>
<dbReference type="EMBL" id="JBHTOD010000010">
    <property type="protein sequence ID" value="MFD1456423.1"/>
    <property type="molecule type" value="Genomic_DNA"/>
</dbReference>
<evidence type="ECO:0008006" key="4">
    <source>
        <dbReference type="Google" id="ProtNLM"/>
    </source>
</evidence>
<gene>
    <name evidence="2" type="ORF">ACFQ44_12215</name>
</gene>
<accession>A0ABW4D739</accession>